<feature type="domain" description="Aminoacyl-tRNA synthetase class Ia" evidence="13">
    <location>
        <begin position="16"/>
        <end position="562"/>
    </location>
</feature>
<dbReference type="InterPro" id="IPR001412">
    <property type="entry name" value="aa-tRNA-synth_I_CS"/>
</dbReference>
<protein>
    <recommendedName>
        <fullName evidence="12">Valine--tRNA ligase</fullName>
        <ecNumber evidence="12">6.1.1.9</ecNumber>
    </recommendedName>
    <alternativeName>
        <fullName evidence="12">Valyl-tRNA synthetase</fullName>
        <shortName evidence="12">ValRS</shortName>
    </alternativeName>
</protein>
<keyword evidence="3 12" id="KW-0963">Cytoplasm</keyword>
<dbReference type="FunFam" id="1.10.730.10:FF:000014">
    <property type="entry name" value="Valine--tRNA ligase"/>
    <property type="match status" value="1"/>
</dbReference>
<dbReference type="AlphaFoldDB" id="A0A3A4R6C2"/>
<dbReference type="SUPFAM" id="SSF47323">
    <property type="entry name" value="Anticodon-binding domain of a subclass of class I aminoacyl-tRNA synthetases"/>
    <property type="match status" value="1"/>
</dbReference>
<dbReference type="Gene3D" id="3.40.50.620">
    <property type="entry name" value="HUPs"/>
    <property type="match status" value="2"/>
</dbReference>
<dbReference type="CDD" id="cd07962">
    <property type="entry name" value="Anticodon_Ia_Val"/>
    <property type="match status" value="1"/>
</dbReference>
<dbReference type="PRINTS" id="PR00986">
    <property type="entry name" value="TRNASYNTHVAL"/>
</dbReference>
<comment type="subunit">
    <text evidence="2 12">Monomer.</text>
</comment>
<dbReference type="GO" id="GO:0005829">
    <property type="term" value="C:cytosol"/>
    <property type="evidence" value="ECO:0007669"/>
    <property type="project" value="TreeGrafter"/>
</dbReference>
<evidence type="ECO:0000256" key="1">
    <source>
        <dbReference type="ARBA" id="ARBA00004496"/>
    </source>
</evidence>
<dbReference type="NCBIfam" id="TIGR00422">
    <property type="entry name" value="valS"/>
    <property type="match status" value="1"/>
</dbReference>
<dbReference type="Pfam" id="PF00133">
    <property type="entry name" value="tRNA-synt_1"/>
    <property type="match status" value="1"/>
</dbReference>
<evidence type="ECO:0000256" key="7">
    <source>
        <dbReference type="ARBA" id="ARBA00022917"/>
    </source>
</evidence>
<evidence type="ECO:0000256" key="12">
    <source>
        <dbReference type="HAMAP-Rule" id="MF_02004"/>
    </source>
</evidence>
<dbReference type="FunFam" id="3.40.50.620:FF:000032">
    <property type="entry name" value="Valine--tRNA ligase"/>
    <property type="match status" value="1"/>
</dbReference>
<organism evidence="16 17">
    <name type="scientific">Candidatus Auribacter fodinae</name>
    <dbReference type="NCBI Taxonomy" id="2093366"/>
    <lineage>
        <taxon>Bacteria</taxon>
        <taxon>Pseudomonadati</taxon>
        <taxon>Candidatus Auribacterota</taxon>
        <taxon>Candidatus Auribacteria</taxon>
        <taxon>Candidatus Auribacterales</taxon>
        <taxon>Candidatus Auribacteraceae</taxon>
        <taxon>Candidatus Auribacter</taxon>
    </lineage>
</organism>
<evidence type="ECO:0000256" key="2">
    <source>
        <dbReference type="ARBA" id="ARBA00011245"/>
    </source>
</evidence>
<dbReference type="PROSITE" id="PS00178">
    <property type="entry name" value="AA_TRNA_LIGASE_I"/>
    <property type="match status" value="1"/>
</dbReference>
<evidence type="ECO:0000259" key="15">
    <source>
        <dbReference type="Pfam" id="PF10458"/>
    </source>
</evidence>
<evidence type="ECO:0000256" key="4">
    <source>
        <dbReference type="ARBA" id="ARBA00022598"/>
    </source>
</evidence>
<proteinExistence type="inferred from homology"/>
<dbReference type="FunFam" id="3.90.740.10:FF:000005">
    <property type="entry name" value="Valine--tRNA ligase, mitochondrial"/>
    <property type="match status" value="1"/>
</dbReference>
<dbReference type="InterPro" id="IPR009008">
    <property type="entry name" value="Val/Leu/Ile-tRNA-synth_edit"/>
</dbReference>
<feature type="coiled-coil region" evidence="12">
    <location>
        <begin position="819"/>
        <end position="888"/>
    </location>
</feature>
<dbReference type="Gene3D" id="1.10.730.10">
    <property type="entry name" value="Isoleucyl-tRNA Synthetase, Domain 1"/>
    <property type="match status" value="1"/>
</dbReference>
<dbReference type="InterPro" id="IPR009080">
    <property type="entry name" value="tRNAsynth_Ia_anticodon-bd"/>
</dbReference>
<keyword evidence="4 12" id="KW-0436">Ligase</keyword>
<evidence type="ECO:0000256" key="6">
    <source>
        <dbReference type="ARBA" id="ARBA00022840"/>
    </source>
</evidence>
<feature type="binding site" evidence="12">
    <location>
        <position position="526"/>
    </location>
    <ligand>
        <name>ATP</name>
        <dbReference type="ChEBI" id="CHEBI:30616"/>
    </ligand>
</feature>
<evidence type="ECO:0000256" key="10">
    <source>
        <dbReference type="ARBA" id="ARBA00047552"/>
    </source>
</evidence>
<dbReference type="CDD" id="cd00817">
    <property type="entry name" value="ValRS_core"/>
    <property type="match status" value="1"/>
</dbReference>
<dbReference type="InterPro" id="IPR002300">
    <property type="entry name" value="aa-tRNA-synth_Ia"/>
</dbReference>
<evidence type="ECO:0000259" key="14">
    <source>
        <dbReference type="Pfam" id="PF08264"/>
    </source>
</evidence>
<comment type="domain">
    <text evidence="12">The C-terminal coiled-coil domain is crucial for aminoacylation activity.</text>
</comment>
<evidence type="ECO:0000256" key="3">
    <source>
        <dbReference type="ARBA" id="ARBA00022490"/>
    </source>
</evidence>
<dbReference type="Pfam" id="PF10458">
    <property type="entry name" value="Val_tRNA-synt_C"/>
    <property type="match status" value="1"/>
</dbReference>
<feature type="domain" description="Valyl-tRNA synthetase tRNA-binding arm" evidence="15">
    <location>
        <begin position="822"/>
        <end position="883"/>
    </location>
</feature>
<name>A0A3A4R6C2_9BACT</name>
<keyword evidence="8 12" id="KW-0175">Coiled coil</keyword>
<dbReference type="Proteomes" id="UP000266426">
    <property type="component" value="Unassembled WGS sequence"/>
</dbReference>
<keyword evidence="6 12" id="KW-0067">ATP-binding</keyword>
<dbReference type="SUPFAM" id="SSF52374">
    <property type="entry name" value="Nucleotidylyl transferase"/>
    <property type="match status" value="1"/>
</dbReference>
<comment type="caution">
    <text evidence="16">The sequence shown here is derived from an EMBL/GenBank/DDBJ whole genome shotgun (WGS) entry which is preliminary data.</text>
</comment>
<comment type="subcellular location">
    <subcellularLocation>
        <location evidence="1 12">Cytoplasm</location>
    </subcellularLocation>
</comment>
<dbReference type="InterPro" id="IPR037118">
    <property type="entry name" value="Val-tRNA_synth_C_sf"/>
</dbReference>
<evidence type="ECO:0000256" key="8">
    <source>
        <dbReference type="ARBA" id="ARBA00023054"/>
    </source>
</evidence>
<dbReference type="FunFam" id="1.10.287.380:FF:000001">
    <property type="entry name" value="Valine--tRNA ligase"/>
    <property type="match status" value="1"/>
</dbReference>
<keyword evidence="7 12" id="KW-0648">Protein biosynthesis</keyword>
<dbReference type="InterPro" id="IPR002303">
    <property type="entry name" value="Valyl-tRNA_ligase"/>
</dbReference>
<dbReference type="GO" id="GO:0006438">
    <property type="term" value="P:valyl-tRNA aminoacylation"/>
    <property type="evidence" value="ECO:0007669"/>
    <property type="project" value="UniProtKB-UniRule"/>
</dbReference>
<keyword evidence="9 12" id="KW-0030">Aminoacyl-tRNA synthetase</keyword>
<evidence type="ECO:0000313" key="16">
    <source>
        <dbReference type="EMBL" id="RJP60512.1"/>
    </source>
</evidence>
<comment type="catalytic activity">
    <reaction evidence="10 12">
        <text>tRNA(Val) + L-valine + ATP = L-valyl-tRNA(Val) + AMP + diphosphate</text>
        <dbReference type="Rhea" id="RHEA:10704"/>
        <dbReference type="Rhea" id="RHEA-COMP:9672"/>
        <dbReference type="Rhea" id="RHEA-COMP:9708"/>
        <dbReference type="ChEBI" id="CHEBI:30616"/>
        <dbReference type="ChEBI" id="CHEBI:33019"/>
        <dbReference type="ChEBI" id="CHEBI:57762"/>
        <dbReference type="ChEBI" id="CHEBI:78442"/>
        <dbReference type="ChEBI" id="CHEBI:78537"/>
        <dbReference type="ChEBI" id="CHEBI:456215"/>
        <dbReference type="EC" id="6.1.1.9"/>
    </reaction>
</comment>
<comment type="similarity">
    <text evidence="11 12">Belongs to the class-I aminoacyl-tRNA synthetase family. ValS type 1 subfamily.</text>
</comment>
<dbReference type="FunFam" id="3.40.50.620:FF:000098">
    <property type="entry name" value="Valine--tRNA ligase"/>
    <property type="match status" value="1"/>
</dbReference>
<keyword evidence="5 12" id="KW-0547">Nucleotide-binding</keyword>
<dbReference type="Gene3D" id="3.90.740.10">
    <property type="entry name" value="Valyl/Leucyl/Isoleucyl-tRNA synthetase, editing domain"/>
    <property type="match status" value="1"/>
</dbReference>
<dbReference type="Pfam" id="PF08264">
    <property type="entry name" value="Anticodon_1"/>
    <property type="match status" value="1"/>
</dbReference>
<sequence length="888" mass="102604">MDIPKQYSPKDTETQWESFWIQNKLSHASYANGGTPYSIVIPPPNVTAALHMGHALNNTIQDVLIRWRRMQGLNALWMPGTDHAGIATQNMVERRIGAEGKTRYDLGREKFVEKVWEWREEFGGKIINQLEKLGCSCDWDRERFTMDEGLSKAVLEVFVRLYEKGLIYQGNYIINWCPRCHTALSDEEAEHREIEGGLYYIAYHVEDSDEKVVVATTRPETMLGDVAVALNPKDERYARLKDKKVILPIIGRALQVIADEFVDMSFGTGIVKVTPAHDPNDFEMGRRHNLESVNVMNENGTMNENAGPYAGMDRFACRKKLLEDLKDRYELVKSDKHIHAVGHCYRCHTIVEPRLSKQWFVKMKPLAEPAIQVVKEGKVKFIPKRWEKVYLEWMENIRDWCISRQIWWGHRIPVWYCQDCNEVNVSRTEPKKCKKCSSVKLVQDEDVLDTWFSSWLWPFSTFGWPEKTPDLEFFYPTNTLVTAPEILFFWVARMIMAGLEFMGDVPFTHVYLHGTVRDDSGTKMSKSLGNTIDPLDVIEEFGADALRFSILLITAQGQDVYLSPAKFEIGRNFSNKIWNASRFLMMNFGDKKPDLESVDRALFTSDDRYILALLNKTIGAVNIALDNYRFNEAAQVIYDFFWHSYCDKYIESVKPILYADNESEKYITRSVLFHVLDQVLKLLHPFMPFLTEDLWQRLHSLGGDEPVKSDKSIMISSWPAVDEKLIDDEIIELVDRKFELLSAGRNLRSEYDIPPSAEITFIFKPEDKHMAEYIAGENISIMKLMRAKEINIIERFEPAHPMPSAVIKAGIIYMSLDGAIDKDKEIQRLEAKLEKIRASLSAVLKKLTNQSFIKNAPDAVIEKERAKEDELREQAQKLETTLEFIRSM</sequence>
<dbReference type="Gene3D" id="1.10.287.380">
    <property type="entry name" value="Valyl-tRNA synthetase, C-terminal domain"/>
    <property type="match status" value="1"/>
</dbReference>
<evidence type="ECO:0000313" key="17">
    <source>
        <dbReference type="Proteomes" id="UP000266426"/>
    </source>
</evidence>
<dbReference type="InterPro" id="IPR010978">
    <property type="entry name" value="tRNA-bd_arm"/>
</dbReference>
<gene>
    <name evidence="12" type="primary">valS</name>
    <name evidence="16" type="ORF">C4541_03870</name>
</gene>
<evidence type="ECO:0000256" key="11">
    <source>
        <dbReference type="ARBA" id="ARBA00060830"/>
    </source>
</evidence>
<dbReference type="GO" id="GO:0005524">
    <property type="term" value="F:ATP binding"/>
    <property type="evidence" value="ECO:0007669"/>
    <property type="project" value="UniProtKB-UniRule"/>
</dbReference>
<comment type="domain">
    <text evidence="12">ValRS has two distinct active sites: one for aminoacylation and one for editing. The misactivated threonine is translocated from the active site to the editing site.</text>
</comment>
<dbReference type="GO" id="GO:0004832">
    <property type="term" value="F:valine-tRNA ligase activity"/>
    <property type="evidence" value="ECO:0007669"/>
    <property type="project" value="UniProtKB-UniRule"/>
</dbReference>
<dbReference type="PANTHER" id="PTHR11946:SF93">
    <property type="entry name" value="VALINE--TRNA LIGASE, CHLOROPLASTIC_MITOCHONDRIAL 2"/>
    <property type="match status" value="1"/>
</dbReference>
<reference evidence="16 17" key="1">
    <citation type="journal article" date="2017" name="ISME J.">
        <title>Energy and carbon metabolisms in a deep terrestrial subsurface fluid microbial community.</title>
        <authorList>
            <person name="Momper L."/>
            <person name="Jungbluth S.P."/>
            <person name="Lee M.D."/>
            <person name="Amend J.P."/>
        </authorList>
    </citation>
    <scope>NUCLEOTIDE SEQUENCE [LARGE SCALE GENOMIC DNA]</scope>
    <source>
        <strain evidence="16">SURF_26</strain>
    </source>
</reference>
<evidence type="ECO:0000259" key="13">
    <source>
        <dbReference type="Pfam" id="PF00133"/>
    </source>
</evidence>
<dbReference type="SUPFAM" id="SSF50677">
    <property type="entry name" value="ValRS/IleRS/LeuRS editing domain"/>
    <property type="match status" value="1"/>
</dbReference>
<dbReference type="EMBL" id="QZJZ01000028">
    <property type="protein sequence ID" value="RJP60512.1"/>
    <property type="molecule type" value="Genomic_DNA"/>
</dbReference>
<accession>A0A3A4R6C2</accession>
<evidence type="ECO:0000256" key="9">
    <source>
        <dbReference type="ARBA" id="ARBA00023146"/>
    </source>
</evidence>
<comment type="caution">
    <text evidence="12">Lacks conserved residue(s) required for the propagation of feature annotation.</text>
</comment>
<dbReference type="NCBIfam" id="NF004349">
    <property type="entry name" value="PRK05729.1"/>
    <property type="match status" value="1"/>
</dbReference>
<dbReference type="InterPro" id="IPR013155">
    <property type="entry name" value="M/V/L/I-tRNA-synth_anticd-bd"/>
</dbReference>
<dbReference type="InterPro" id="IPR033705">
    <property type="entry name" value="Anticodon_Ia_Val"/>
</dbReference>
<feature type="short sequence motif" description="'KMSKS' region" evidence="12">
    <location>
        <begin position="523"/>
        <end position="527"/>
    </location>
</feature>
<dbReference type="EC" id="6.1.1.9" evidence="12"/>
<dbReference type="GO" id="GO:0002161">
    <property type="term" value="F:aminoacyl-tRNA deacylase activity"/>
    <property type="evidence" value="ECO:0007669"/>
    <property type="project" value="InterPro"/>
</dbReference>
<dbReference type="InterPro" id="IPR019499">
    <property type="entry name" value="Val-tRNA_synth_tRNA-bd"/>
</dbReference>
<evidence type="ECO:0000256" key="5">
    <source>
        <dbReference type="ARBA" id="ARBA00022741"/>
    </source>
</evidence>
<dbReference type="InterPro" id="IPR014729">
    <property type="entry name" value="Rossmann-like_a/b/a_fold"/>
</dbReference>
<feature type="domain" description="Methionyl/Valyl/Leucyl/Isoleucyl-tRNA synthetase anticodon-binding" evidence="14">
    <location>
        <begin position="607"/>
        <end position="759"/>
    </location>
</feature>
<dbReference type="SUPFAM" id="SSF46589">
    <property type="entry name" value="tRNA-binding arm"/>
    <property type="match status" value="1"/>
</dbReference>
<comment type="function">
    <text evidence="12">Catalyzes the attachment of valine to tRNA(Val). As ValRS can inadvertently accommodate and process structurally similar amino acids such as threonine, to avoid such errors, it has a 'posttransfer' editing activity that hydrolyzes mischarged Thr-tRNA(Val) in a tRNA-dependent manner.</text>
</comment>
<dbReference type="HAMAP" id="MF_02004">
    <property type="entry name" value="Val_tRNA_synth_type1"/>
    <property type="match status" value="1"/>
</dbReference>
<dbReference type="PANTHER" id="PTHR11946">
    <property type="entry name" value="VALYL-TRNA SYNTHETASES"/>
    <property type="match status" value="1"/>
</dbReference>